<evidence type="ECO:0000259" key="1">
    <source>
        <dbReference type="Pfam" id="PF01937"/>
    </source>
</evidence>
<dbReference type="InterPro" id="IPR014444">
    <property type="entry name" value="PH1575-like"/>
</dbReference>
<dbReference type="SUPFAM" id="SSF111321">
    <property type="entry name" value="AF1104-like"/>
    <property type="match status" value="1"/>
</dbReference>
<gene>
    <name evidence="2" type="ORF">OLPFPJCK_00007</name>
</gene>
<protein>
    <submittedName>
        <fullName evidence="2">Damage-control phosphatase</fullName>
        <ecNumber evidence="2">3.1.3.-</ecNumber>
    </submittedName>
</protein>
<reference evidence="2" key="1">
    <citation type="submission" date="2020-06" db="EMBL/GenBank/DDBJ databases">
        <title>Unique genomic features of the anaerobic methanotrophic archaea.</title>
        <authorList>
            <person name="Chadwick G.L."/>
            <person name="Skennerton C.T."/>
            <person name="Laso-Perez R."/>
            <person name="Leu A.O."/>
            <person name="Speth D.R."/>
            <person name="Yu H."/>
            <person name="Morgan-Lang C."/>
            <person name="Hatzenpichler R."/>
            <person name="Goudeau D."/>
            <person name="Malmstrom R."/>
            <person name="Brazelton W.J."/>
            <person name="Woyke T."/>
            <person name="Hallam S.J."/>
            <person name="Tyson G.W."/>
            <person name="Wegener G."/>
            <person name="Boetius A."/>
            <person name="Orphan V."/>
        </authorList>
    </citation>
    <scope>NUCLEOTIDE SEQUENCE</scope>
</reference>
<proteinExistence type="predicted"/>
<dbReference type="GO" id="GO:0016787">
    <property type="term" value="F:hydrolase activity"/>
    <property type="evidence" value="ECO:0007669"/>
    <property type="project" value="UniProtKB-KW"/>
</dbReference>
<keyword evidence="2" id="KW-0378">Hydrolase</keyword>
<dbReference type="InterPro" id="IPR036075">
    <property type="entry name" value="ARMT-1-like_metal-bd_sf"/>
</dbReference>
<dbReference type="InterPro" id="IPR002791">
    <property type="entry name" value="ARMT1-like_metal-bd"/>
</dbReference>
<dbReference type="PIRSF" id="PIRSF006593">
    <property type="entry name" value="UCP006593"/>
    <property type="match status" value="1"/>
</dbReference>
<dbReference type="Gene3D" id="3.40.50.10880">
    <property type="entry name" value="Uncharacterised protein PF01937, DUF89, domain 3"/>
    <property type="match status" value="1"/>
</dbReference>
<dbReference type="Gene3D" id="1.10.285.20">
    <property type="entry name" value="Uncharacterised protein PF01937, DUF89, domain 2"/>
    <property type="match status" value="1"/>
</dbReference>
<name>A0A7G9Z587_9EURY</name>
<evidence type="ECO:0000313" key="2">
    <source>
        <dbReference type="EMBL" id="QNO55421.1"/>
    </source>
</evidence>
<organism evidence="2">
    <name type="scientific">Candidatus Methanophaga sp. ANME-1 ERB7</name>
    <dbReference type="NCBI Taxonomy" id="2759913"/>
    <lineage>
        <taxon>Archaea</taxon>
        <taxon>Methanobacteriati</taxon>
        <taxon>Methanobacteriota</taxon>
        <taxon>Stenosarchaea group</taxon>
        <taxon>Methanomicrobia</taxon>
        <taxon>Candidatus Methanophagales</taxon>
        <taxon>Candidatus Methanophagaceae</taxon>
        <taxon>Candidatus Methanophaga</taxon>
    </lineage>
</organism>
<feature type="domain" description="Damage-control phosphatase ARMT1-like metal-binding" evidence="1">
    <location>
        <begin position="5"/>
        <end position="292"/>
    </location>
</feature>
<dbReference type="EC" id="3.1.3.-" evidence="2"/>
<dbReference type="AlphaFoldDB" id="A0A7G9Z587"/>
<accession>A0A7G9Z587</accession>
<dbReference type="Pfam" id="PF01937">
    <property type="entry name" value="ARMT1-like_dom"/>
    <property type="match status" value="1"/>
</dbReference>
<sequence>MKLKSDCIPCLVERTKYECDMLFEDDREKILVLRDFIAFLFEHLEGELNAPVFFGTARERLLKRRSGAEDPHELVKRRSNKVAKGLLLEAYTFYNAARDKLEALIRIAAAANSMEYGVKGYLYSDEIFRRDFLRTLNEKLNWDRSVILAAINSRDRVIYLTDNAGEVFFDVFVIKELIKMGKEVIVSPKSAPVINDATIEDLKEAGISSSEAGCKIIPSGAYIGVSLEEAEGEFMDVFSDDRYLVIAKGRGNYESISEFESKLELNGRLIYLFRAKCEPIASDIGVRRGELVAKFV</sequence>
<dbReference type="EMBL" id="MT631614">
    <property type="protein sequence ID" value="QNO55421.1"/>
    <property type="molecule type" value="Genomic_DNA"/>
</dbReference>